<name>G0U5P0_TRYVY</name>
<keyword evidence="1" id="KW-0175">Coiled coil</keyword>
<organism evidence="3">
    <name type="scientific">Trypanosoma vivax (strain Y486)</name>
    <dbReference type="NCBI Taxonomy" id="1055687"/>
    <lineage>
        <taxon>Eukaryota</taxon>
        <taxon>Discoba</taxon>
        <taxon>Euglenozoa</taxon>
        <taxon>Kinetoplastea</taxon>
        <taxon>Metakinetoplastina</taxon>
        <taxon>Trypanosomatida</taxon>
        <taxon>Trypanosomatidae</taxon>
        <taxon>Trypanosoma</taxon>
        <taxon>Duttonella</taxon>
    </lineage>
</organism>
<reference evidence="3" key="1">
    <citation type="journal article" date="2012" name="Proc. Natl. Acad. Sci. U.S.A.">
        <title>Antigenic diversity is generated by distinct evolutionary mechanisms in African trypanosome species.</title>
        <authorList>
            <person name="Jackson A.P."/>
            <person name="Berry A."/>
            <person name="Aslett M."/>
            <person name="Allison H.C."/>
            <person name="Burton P."/>
            <person name="Vavrova-Anderson J."/>
            <person name="Brown R."/>
            <person name="Browne H."/>
            <person name="Corton N."/>
            <person name="Hauser H."/>
            <person name="Gamble J."/>
            <person name="Gilderthorp R."/>
            <person name="Marcello L."/>
            <person name="McQuillan J."/>
            <person name="Otto T.D."/>
            <person name="Quail M.A."/>
            <person name="Sanders M.J."/>
            <person name="van Tonder A."/>
            <person name="Ginger M.L."/>
            <person name="Field M.C."/>
            <person name="Barry J.D."/>
            <person name="Hertz-Fowler C."/>
            <person name="Berriman M."/>
        </authorList>
    </citation>
    <scope>NUCLEOTIDE SEQUENCE</scope>
    <source>
        <strain evidence="3">Y486</strain>
    </source>
</reference>
<dbReference type="EMBL" id="HE573026">
    <property type="protein sequence ID" value="CCC51191.1"/>
    <property type="molecule type" value="Genomic_DNA"/>
</dbReference>
<feature type="coiled-coil region" evidence="1">
    <location>
        <begin position="101"/>
        <end position="128"/>
    </location>
</feature>
<dbReference type="Pfam" id="PF23398">
    <property type="entry name" value="FAZ1_cons"/>
    <property type="match status" value="1"/>
</dbReference>
<dbReference type="VEuPathDB" id="TriTrypDB:TvY486_1002440"/>
<proteinExistence type="predicted"/>
<gene>
    <name evidence="3" type="ORF">TVY486_1002440</name>
</gene>
<feature type="domain" description="Flagellar attachment zone protein 1 conserved" evidence="2">
    <location>
        <begin position="360"/>
        <end position="450"/>
    </location>
</feature>
<dbReference type="InterPro" id="IPR056614">
    <property type="entry name" value="FAZ1_cons"/>
</dbReference>
<dbReference type="AlphaFoldDB" id="G0U5P0"/>
<evidence type="ECO:0000313" key="3">
    <source>
        <dbReference type="EMBL" id="CCC51191.1"/>
    </source>
</evidence>
<sequence>MDSSLASGSTVVLPVGAVVAYEKLDFITGENVTCGNADNRALRSSTAKAHEGGKRRHEECGALWSWSLGTVVHHNTDDRYCTVVPWVCEPWGDFATHATVSEAILEELQRVNKRNKIARQNLLEEEQNVLRCAAGRRGRTSVSVYEAWVPYRQGISDEMRCCVANIKDCCAKTRALYRELQCVRKRSAPSSSEAIETSARRYTQSCNKSSAVNILASSVIKTVLVDSDTRSCILTAEEISSIERRARSLRHDLEEKLIGHTEQFYKAAAELHSLRAFTKELERRMTLSADLFSVELRQCGSWMTGEEHTKSVDPANDNSVAVMRQLCTETEEEVSRLSSMSTLLDEELEGAIHEQYGPTTSTCHRVNFHWPGAAELIEKKPEELRAVFEMELFSCLRAADSSISSTIFSKSADGLTVMFTFTHSAKWTANDVDTKLRAYSFPLMERLHHRAAGPKRGLDLAMEEVSRVLGVSFSKGGGLLYEEFIGQLPELLRTGDRDAYESEIGSLLVHLDRLNGENRALQHALHCSTTEFKKQTADGQQEQERLRERSDNLGKEIHRLNEVIAKLQSIVSKKDSFMESCRVQTVHIQHLRSRHVRGATEVQGEFEDSVSHEEYIEQKAQVQDLKERINNEIQNRTAL</sequence>
<evidence type="ECO:0000259" key="2">
    <source>
        <dbReference type="Pfam" id="PF23398"/>
    </source>
</evidence>
<evidence type="ECO:0000256" key="1">
    <source>
        <dbReference type="SAM" id="Coils"/>
    </source>
</evidence>
<protein>
    <recommendedName>
        <fullName evidence="2">Flagellar attachment zone protein 1 conserved domain-containing protein</fullName>
    </recommendedName>
</protein>
<feature type="non-terminal residue" evidence="3">
    <location>
        <position position="639"/>
    </location>
</feature>
<accession>G0U5P0</accession>